<dbReference type="Pfam" id="PF02541">
    <property type="entry name" value="Ppx-GppA"/>
    <property type="match status" value="1"/>
</dbReference>
<accession>A0ABT0WKD9</accession>
<comment type="caution">
    <text evidence="4">The sequence shown here is derived from an EMBL/GenBank/DDBJ whole genome shotgun (WGS) entry which is preliminary data.</text>
</comment>
<dbReference type="InterPro" id="IPR048950">
    <property type="entry name" value="Ppx_GppA_C"/>
</dbReference>
<proteinExistence type="inferred from homology"/>
<evidence type="ECO:0000313" key="5">
    <source>
        <dbReference type="Proteomes" id="UP001523262"/>
    </source>
</evidence>
<dbReference type="Gene3D" id="3.30.420.40">
    <property type="match status" value="1"/>
</dbReference>
<comment type="similarity">
    <text evidence="1">Belongs to the GppA/Ppx family.</text>
</comment>
<feature type="domain" description="Ppx/GppA phosphatase C-terminal" evidence="3">
    <location>
        <begin position="320"/>
        <end position="484"/>
    </location>
</feature>
<evidence type="ECO:0000313" key="4">
    <source>
        <dbReference type="EMBL" id="MCM2536004.1"/>
    </source>
</evidence>
<dbReference type="EMBL" id="JAMQCR010000003">
    <property type="protein sequence ID" value="MCM2536004.1"/>
    <property type="molecule type" value="Genomic_DNA"/>
</dbReference>
<dbReference type="PANTHER" id="PTHR30005:SF0">
    <property type="entry name" value="RETROGRADE REGULATION PROTEIN 2"/>
    <property type="match status" value="1"/>
</dbReference>
<gene>
    <name evidence="4" type="ORF">NDK43_31575</name>
</gene>
<dbReference type="SUPFAM" id="SSF53067">
    <property type="entry name" value="Actin-like ATPase domain"/>
    <property type="match status" value="2"/>
</dbReference>
<dbReference type="CDD" id="cd24052">
    <property type="entry name" value="ASKHA_NBD_HpPPX-GppA-like"/>
    <property type="match status" value="1"/>
</dbReference>
<dbReference type="InterPro" id="IPR043129">
    <property type="entry name" value="ATPase_NBD"/>
</dbReference>
<sequence>MDNKKAIIDIGSNTIRLIIYLIREEKMIKEIENIKISARLQNYINPKQELNHEGMNVLLEALMVFKEIISQHKVSSSITVATAAIRQAKNHDEIKKRIYDEIGFSIKILSGEEEAFYGFLGVIRATDINDGITIDLGGGSIEITQFLNRKMVRFHSFPIGVLTLNQHFVKNKIPTSDEISNIANYLESKFQELEWLNNCRLPIIGIGGSARNVGEIDQAIKNYPLPSIHRYELNLRDILMVKATLQSLSFQELQKVEGLSKERADIIFPAIEVFQSIYKIVNAPFFQLSEKGIRDGILFDAIKEHNLSEKDFHQNLEKNLQEIALEFDIDLEKRVQQFNTVRKLFNSLMQTGIVDVDDMDLNELRLASCLYNLGEFFEKDSVGPHTFYLISNQSLDGFSHKNKIKIALLASYQSKDSFKNFVRPFKDWFTKKERQKLRLLGSLLKLAFALNRTKRDIIQDAKFHEDEDFLHLELYCNKSWKVEQQEADKQIRHLEKSLGKTILLHFKKLQTIWDEKS</sequence>
<name>A0ABT0WKD9_9BACI</name>
<dbReference type="PANTHER" id="PTHR30005">
    <property type="entry name" value="EXOPOLYPHOSPHATASE"/>
    <property type="match status" value="1"/>
</dbReference>
<dbReference type="SUPFAM" id="SSF109604">
    <property type="entry name" value="HD-domain/PDEase-like"/>
    <property type="match status" value="1"/>
</dbReference>
<protein>
    <submittedName>
        <fullName evidence="4">Ppx/GppA family phosphatase</fullName>
    </submittedName>
</protein>
<dbReference type="Proteomes" id="UP001523262">
    <property type="component" value="Unassembled WGS sequence"/>
</dbReference>
<evidence type="ECO:0000259" key="3">
    <source>
        <dbReference type="Pfam" id="PF21447"/>
    </source>
</evidence>
<dbReference type="InterPro" id="IPR003695">
    <property type="entry name" value="Ppx_GppA_N"/>
</dbReference>
<dbReference type="Pfam" id="PF21447">
    <property type="entry name" value="Ppx-GppA_III"/>
    <property type="match status" value="1"/>
</dbReference>
<organism evidence="4 5">
    <name type="scientific">Neobacillus pocheonensis</name>
    <dbReference type="NCBI Taxonomy" id="363869"/>
    <lineage>
        <taxon>Bacteria</taxon>
        <taxon>Bacillati</taxon>
        <taxon>Bacillota</taxon>
        <taxon>Bacilli</taxon>
        <taxon>Bacillales</taxon>
        <taxon>Bacillaceae</taxon>
        <taxon>Neobacillus</taxon>
    </lineage>
</organism>
<reference evidence="4 5" key="1">
    <citation type="submission" date="2022-06" db="EMBL/GenBank/DDBJ databases">
        <authorList>
            <person name="Jeon C.O."/>
        </authorList>
    </citation>
    <scope>NUCLEOTIDE SEQUENCE [LARGE SCALE GENOMIC DNA]</scope>
    <source>
        <strain evidence="4 5">KCTC 13943</strain>
    </source>
</reference>
<dbReference type="Gene3D" id="3.30.420.150">
    <property type="entry name" value="Exopolyphosphatase. Domain 2"/>
    <property type="match status" value="1"/>
</dbReference>
<evidence type="ECO:0000259" key="2">
    <source>
        <dbReference type="Pfam" id="PF02541"/>
    </source>
</evidence>
<keyword evidence="5" id="KW-1185">Reference proteome</keyword>
<evidence type="ECO:0000256" key="1">
    <source>
        <dbReference type="ARBA" id="ARBA00007125"/>
    </source>
</evidence>
<feature type="domain" description="Ppx/GppA phosphatase N-terminal" evidence="2">
    <location>
        <begin position="22"/>
        <end position="305"/>
    </location>
</feature>
<dbReference type="InterPro" id="IPR050273">
    <property type="entry name" value="GppA/Ppx_hydrolase"/>
</dbReference>
<dbReference type="Gene3D" id="1.10.3210.10">
    <property type="entry name" value="Hypothetical protein af1432"/>
    <property type="match status" value="1"/>
</dbReference>